<dbReference type="AlphaFoldDB" id="A0A4Y2FYT1"/>
<dbReference type="Proteomes" id="UP000499080">
    <property type="component" value="Unassembled WGS sequence"/>
</dbReference>
<gene>
    <name evidence="1" type="ORF">AVEN_152578_1</name>
</gene>
<proteinExistence type="predicted"/>
<evidence type="ECO:0000313" key="2">
    <source>
        <dbReference type="Proteomes" id="UP000499080"/>
    </source>
</evidence>
<keyword evidence="2" id="KW-1185">Reference proteome</keyword>
<sequence>MNFLLGDVDLNLATQLGELSCFQVSPRTKNKHMSDDHERGKRSSRVDYRRRIGECSFPPEVQNSTDVIFFWSSRFDFDVRKHYEV</sequence>
<organism evidence="1 2">
    <name type="scientific">Araneus ventricosus</name>
    <name type="common">Orbweaver spider</name>
    <name type="synonym">Epeira ventricosa</name>
    <dbReference type="NCBI Taxonomy" id="182803"/>
    <lineage>
        <taxon>Eukaryota</taxon>
        <taxon>Metazoa</taxon>
        <taxon>Ecdysozoa</taxon>
        <taxon>Arthropoda</taxon>
        <taxon>Chelicerata</taxon>
        <taxon>Arachnida</taxon>
        <taxon>Araneae</taxon>
        <taxon>Araneomorphae</taxon>
        <taxon>Entelegynae</taxon>
        <taxon>Araneoidea</taxon>
        <taxon>Araneidae</taxon>
        <taxon>Araneus</taxon>
    </lineage>
</organism>
<name>A0A4Y2FYT1_ARAVE</name>
<reference evidence="1 2" key="1">
    <citation type="journal article" date="2019" name="Sci. Rep.">
        <title>Orb-weaving spider Araneus ventricosus genome elucidates the spidroin gene catalogue.</title>
        <authorList>
            <person name="Kono N."/>
            <person name="Nakamura H."/>
            <person name="Ohtoshi R."/>
            <person name="Moran D.A.P."/>
            <person name="Shinohara A."/>
            <person name="Yoshida Y."/>
            <person name="Fujiwara M."/>
            <person name="Mori M."/>
            <person name="Tomita M."/>
            <person name="Arakawa K."/>
        </authorList>
    </citation>
    <scope>NUCLEOTIDE SEQUENCE [LARGE SCALE GENOMIC DNA]</scope>
</reference>
<evidence type="ECO:0000313" key="1">
    <source>
        <dbReference type="EMBL" id="GBM45538.1"/>
    </source>
</evidence>
<dbReference type="EMBL" id="BGPR01001103">
    <property type="protein sequence ID" value="GBM45538.1"/>
    <property type="molecule type" value="Genomic_DNA"/>
</dbReference>
<protein>
    <submittedName>
        <fullName evidence="1">Uncharacterized protein</fullName>
    </submittedName>
</protein>
<comment type="caution">
    <text evidence="1">The sequence shown here is derived from an EMBL/GenBank/DDBJ whole genome shotgun (WGS) entry which is preliminary data.</text>
</comment>
<accession>A0A4Y2FYT1</accession>